<organism evidence="1">
    <name type="scientific">Anguilla anguilla</name>
    <name type="common">European freshwater eel</name>
    <name type="synonym">Muraena anguilla</name>
    <dbReference type="NCBI Taxonomy" id="7936"/>
    <lineage>
        <taxon>Eukaryota</taxon>
        <taxon>Metazoa</taxon>
        <taxon>Chordata</taxon>
        <taxon>Craniata</taxon>
        <taxon>Vertebrata</taxon>
        <taxon>Euteleostomi</taxon>
        <taxon>Actinopterygii</taxon>
        <taxon>Neopterygii</taxon>
        <taxon>Teleostei</taxon>
        <taxon>Anguilliformes</taxon>
        <taxon>Anguillidae</taxon>
        <taxon>Anguilla</taxon>
    </lineage>
</organism>
<proteinExistence type="predicted"/>
<dbReference type="AlphaFoldDB" id="A0A0E9RIY2"/>
<reference evidence="1" key="2">
    <citation type="journal article" date="2015" name="Fish Shellfish Immunol.">
        <title>Early steps in the European eel (Anguilla anguilla)-Vibrio vulnificus interaction in the gills: Role of the RtxA13 toxin.</title>
        <authorList>
            <person name="Callol A."/>
            <person name="Pajuelo D."/>
            <person name="Ebbesson L."/>
            <person name="Teles M."/>
            <person name="MacKenzie S."/>
            <person name="Amaro C."/>
        </authorList>
    </citation>
    <scope>NUCLEOTIDE SEQUENCE</scope>
</reference>
<reference evidence="1" key="1">
    <citation type="submission" date="2014-11" db="EMBL/GenBank/DDBJ databases">
        <authorList>
            <person name="Amaro Gonzalez C."/>
        </authorList>
    </citation>
    <scope>NUCLEOTIDE SEQUENCE</scope>
</reference>
<sequence length="39" mass="4651">MKKGKGEGKMKKKEKLKEFSILLHVFSCSNFLKRNMENY</sequence>
<name>A0A0E9RIY2_ANGAN</name>
<dbReference type="EMBL" id="GBXM01079451">
    <property type="protein sequence ID" value="JAH29126.1"/>
    <property type="molecule type" value="Transcribed_RNA"/>
</dbReference>
<evidence type="ECO:0000313" key="1">
    <source>
        <dbReference type="EMBL" id="JAH29126.1"/>
    </source>
</evidence>
<accession>A0A0E9RIY2</accession>
<protein>
    <submittedName>
        <fullName evidence="1">Uncharacterized protein</fullName>
    </submittedName>
</protein>